<evidence type="ECO:0000259" key="8">
    <source>
        <dbReference type="Pfam" id="PF18517"/>
    </source>
</evidence>
<dbReference type="RefSeq" id="XP_062711028.1">
    <property type="nucleotide sequence ID" value="XM_062855044.1"/>
</dbReference>
<evidence type="ECO:0000256" key="3">
    <source>
        <dbReference type="ARBA" id="ARBA00023054"/>
    </source>
</evidence>
<feature type="domain" description="Mnd1 HTH" evidence="7">
    <location>
        <begin position="17"/>
        <end position="76"/>
    </location>
</feature>
<evidence type="ECO:0000259" key="7">
    <source>
        <dbReference type="Pfam" id="PF03962"/>
    </source>
</evidence>
<dbReference type="Gene3D" id="1.10.10.10">
    <property type="entry name" value="Winged helix-like DNA-binding domain superfamily/Winged helix DNA-binding domain"/>
    <property type="match status" value="1"/>
</dbReference>
<dbReference type="InterPro" id="IPR005647">
    <property type="entry name" value="Mnd1"/>
</dbReference>
<comment type="function">
    <text evidence="5">Required for proper homologous chromosome pairing and efficient cross-over and intragenic recombination during meiosis.</text>
</comment>
<reference evidence="9" key="2">
    <citation type="submission" date="2025-05" db="UniProtKB">
        <authorList>
            <consortium name="EnsemblMetazoa"/>
        </authorList>
    </citation>
    <scope>IDENTIFICATION</scope>
    <source>
        <strain evidence="9">Foshan</strain>
    </source>
</reference>
<evidence type="ECO:0000313" key="9">
    <source>
        <dbReference type="EnsemblMetazoa" id="AALFPA23_005364.P6837"/>
    </source>
</evidence>
<proteinExistence type="inferred from homology"/>
<dbReference type="InterPro" id="IPR036388">
    <property type="entry name" value="WH-like_DNA-bd_sf"/>
</dbReference>
<name>A0ABM1Y3L4_AEDAL</name>
<reference evidence="10" key="1">
    <citation type="journal article" date="2015" name="Proc. Natl. Acad. Sci. U.S.A.">
        <title>Genome sequence of the Asian Tiger mosquito, Aedes albopictus, reveals insights into its biology, genetics, and evolution.</title>
        <authorList>
            <person name="Chen X.G."/>
            <person name="Jiang X."/>
            <person name="Gu J."/>
            <person name="Xu M."/>
            <person name="Wu Y."/>
            <person name="Deng Y."/>
            <person name="Zhang C."/>
            <person name="Bonizzoni M."/>
            <person name="Dermauw W."/>
            <person name="Vontas J."/>
            <person name="Armbruster P."/>
            <person name="Huang X."/>
            <person name="Yang Y."/>
            <person name="Zhang H."/>
            <person name="He W."/>
            <person name="Peng H."/>
            <person name="Liu Y."/>
            <person name="Wu K."/>
            <person name="Chen J."/>
            <person name="Lirakis M."/>
            <person name="Topalis P."/>
            <person name="Van Leeuwen T."/>
            <person name="Hall A.B."/>
            <person name="Jiang X."/>
            <person name="Thorpe C."/>
            <person name="Mueller R.L."/>
            <person name="Sun C."/>
            <person name="Waterhouse R.M."/>
            <person name="Yan G."/>
            <person name="Tu Z.J."/>
            <person name="Fang X."/>
            <person name="James A.A."/>
        </authorList>
    </citation>
    <scope>NUCLEOTIDE SEQUENCE [LARGE SCALE GENOMIC DNA]</scope>
    <source>
        <strain evidence="10">Foshan</strain>
    </source>
</reference>
<accession>A0ABM1Y3L4</accession>
<comment type="subcellular location">
    <subcellularLocation>
        <location evidence="1 5">Nucleus</location>
    </subcellularLocation>
</comment>
<dbReference type="InterPro" id="IPR040661">
    <property type="entry name" value="LZ3wCH"/>
</dbReference>
<dbReference type="GeneID" id="109419886"/>
<keyword evidence="3" id="KW-0175">Coiled coil</keyword>
<dbReference type="PIRSF" id="PIRSF026991">
    <property type="entry name" value="Mnd1"/>
    <property type="match status" value="1"/>
</dbReference>
<feature type="region of interest" description="Disordered" evidence="6">
    <location>
        <begin position="143"/>
        <end position="162"/>
    </location>
</feature>
<keyword evidence="4 5" id="KW-0539">Nucleus</keyword>
<dbReference type="Pfam" id="PF18517">
    <property type="entry name" value="LZ3wCH"/>
    <property type="match status" value="1"/>
</dbReference>
<evidence type="ECO:0000256" key="6">
    <source>
        <dbReference type="SAM" id="MobiDB-lite"/>
    </source>
</evidence>
<protein>
    <recommendedName>
        <fullName evidence="5">Meiotic nuclear division protein 1 homolog</fullName>
    </recommendedName>
</protein>
<evidence type="ECO:0000256" key="2">
    <source>
        <dbReference type="ARBA" id="ARBA00005981"/>
    </source>
</evidence>
<evidence type="ECO:0000256" key="4">
    <source>
        <dbReference type="ARBA" id="ARBA00023242"/>
    </source>
</evidence>
<keyword evidence="10" id="KW-1185">Reference proteome</keyword>
<comment type="similarity">
    <text evidence="2 5">Belongs to the MND1 family.</text>
</comment>
<evidence type="ECO:0000256" key="1">
    <source>
        <dbReference type="ARBA" id="ARBA00004123"/>
    </source>
</evidence>
<sequence>MSKRKKGISADEKKSLLLEIFHQSKEFYQLKDLEKVAVKDKGLKEQAVKEILQSLVDEGQVETDKIGSSLYYWSFPGKKRKQKQLEFERLKLEVEQSNEKIVGLQERIRATKESQGESSRSADIFQKLNDLKQKEKRLSSQLEKAKSKQSDKNNFQKMNRDLPGLHDAANRWTDNIFSIKSWCKNRFNIQENLMDKQFKIPPDLDYLE</sequence>
<evidence type="ECO:0000256" key="5">
    <source>
        <dbReference type="PIRNR" id="PIRNR026991"/>
    </source>
</evidence>
<dbReference type="EnsemblMetazoa" id="AALFPA23_005364.R6837">
    <property type="protein sequence ID" value="AALFPA23_005364.P6837"/>
    <property type="gene ID" value="AALFPA23_005364"/>
</dbReference>
<evidence type="ECO:0000313" key="10">
    <source>
        <dbReference type="Proteomes" id="UP000069940"/>
    </source>
</evidence>
<dbReference type="Proteomes" id="UP000069940">
    <property type="component" value="Unassembled WGS sequence"/>
</dbReference>
<dbReference type="Pfam" id="PF03962">
    <property type="entry name" value="Mnd1"/>
    <property type="match status" value="1"/>
</dbReference>
<organism evidence="9 10">
    <name type="scientific">Aedes albopictus</name>
    <name type="common">Asian tiger mosquito</name>
    <name type="synonym">Stegomyia albopicta</name>
    <dbReference type="NCBI Taxonomy" id="7160"/>
    <lineage>
        <taxon>Eukaryota</taxon>
        <taxon>Metazoa</taxon>
        <taxon>Ecdysozoa</taxon>
        <taxon>Arthropoda</taxon>
        <taxon>Hexapoda</taxon>
        <taxon>Insecta</taxon>
        <taxon>Pterygota</taxon>
        <taxon>Neoptera</taxon>
        <taxon>Endopterygota</taxon>
        <taxon>Diptera</taxon>
        <taxon>Nematocera</taxon>
        <taxon>Culicoidea</taxon>
        <taxon>Culicidae</taxon>
        <taxon>Culicinae</taxon>
        <taxon>Aedini</taxon>
        <taxon>Aedes</taxon>
        <taxon>Stegomyia</taxon>
    </lineage>
</organism>
<dbReference type="InterPro" id="IPR040453">
    <property type="entry name" value="Mnd1_HTH"/>
</dbReference>
<feature type="domain" description="Leucine zipper with capping helix" evidence="8">
    <location>
        <begin position="155"/>
        <end position="207"/>
    </location>
</feature>